<reference evidence="2 3" key="1">
    <citation type="submission" date="2019-05" db="EMBL/GenBank/DDBJ databases">
        <authorList>
            <person name="Zhang J.-Y."/>
            <person name="Feg X."/>
            <person name="Du Z.-J."/>
        </authorList>
    </citation>
    <scope>NUCLEOTIDE SEQUENCE [LARGE SCALE GENOMIC DNA]</scope>
    <source>
        <strain evidence="2 3">RZ26</strain>
    </source>
</reference>
<dbReference type="InterPro" id="IPR029441">
    <property type="entry name" value="Cass2"/>
</dbReference>
<evidence type="ECO:0000313" key="2">
    <source>
        <dbReference type="EMBL" id="TMM58541.1"/>
    </source>
</evidence>
<sequence>MQTQKIEPFQVIGISIRTTNENNQTASDIGSLWERFMTENILQKIPNKVSDEILSIYTNYESDHTKPYDTILGCKVSSLDVIPEEMVGQSFEGGTFAKFVSRGDVTKGAVYNSWVEIWNTDLERLYTADFEIYGEKAKDPSDAEIDIFVAIGV</sequence>
<dbReference type="PANTHER" id="PTHR36444">
    <property type="entry name" value="TRANSCRIPTIONAL REGULATOR PROTEIN YOBU-RELATED"/>
    <property type="match status" value="1"/>
</dbReference>
<dbReference type="Pfam" id="PF14526">
    <property type="entry name" value="Cass2"/>
    <property type="match status" value="1"/>
</dbReference>
<dbReference type="InterPro" id="IPR011256">
    <property type="entry name" value="Reg_factor_effector_dom_sf"/>
</dbReference>
<protein>
    <submittedName>
        <fullName evidence="2">AraC family transcriptional regulator</fullName>
    </submittedName>
</protein>
<dbReference type="InterPro" id="IPR053182">
    <property type="entry name" value="YobU-like_regulator"/>
</dbReference>
<feature type="domain" description="AraC effector-binding" evidence="1">
    <location>
        <begin position="1"/>
        <end position="152"/>
    </location>
</feature>
<gene>
    <name evidence="2" type="ORF">FEE95_03670</name>
</gene>
<comment type="caution">
    <text evidence="2">The sequence shown here is derived from an EMBL/GenBank/DDBJ whole genome shotgun (WGS) entry which is preliminary data.</text>
</comment>
<dbReference type="SMART" id="SM00871">
    <property type="entry name" value="AraC_E_bind"/>
    <property type="match status" value="1"/>
</dbReference>
<dbReference type="EMBL" id="VATY01000001">
    <property type="protein sequence ID" value="TMM58541.1"/>
    <property type="molecule type" value="Genomic_DNA"/>
</dbReference>
<organism evidence="2 3">
    <name type="scientific">Maribacter algarum</name>
    <name type="common">ex Zhang et al. 2020</name>
    <dbReference type="NCBI Taxonomy" id="2578118"/>
    <lineage>
        <taxon>Bacteria</taxon>
        <taxon>Pseudomonadati</taxon>
        <taxon>Bacteroidota</taxon>
        <taxon>Flavobacteriia</taxon>
        <taxon>Flavobacteriales</taxon>
        <taxon>Flavobacteriaceae</taxon>
        <taxon>Maribacter</taxon>
    </lineage>
</organism>
<dbReference type="AlphaFoldDB" id="A0A5S3PU57"/>
<evidence type="ECO:0000259" key="1">
    <source>
        <dbReference type="SMART" id="SM00871"/>
    </source>
</evidence>
<dbReference type="SUPFAM" id="SSF55136">
    <property type="entry name" value="Probable bacterial effector-binding domain"/>
    <property type="match status" value="1"/>
</dbReference>
<accession>A0A5S3PU57</accession>
<dbReference type="RefSeq" id="WP_138656473.1">
    <property type="nucleotide sequence ID" value="NZ_VATY01000001.1"/>
</dbReference>
<dbReference type="OrthoDB" id="9801008at2"/>
<dbReference type="InterPro" id="IPR010499">
    <property type="entry name" value="AraC_E-bd"/>
</dbReference>
<dbReference type="PANTHER" id="PTHR36444:SF2">
    <property type="entry name" value="TRANSCRIPTIONAL REGULATOR PROTEIN YOBU-RELATED"/>
    <property type="match status" value="1"/>
</dbReference>
<name>A0A5S3PU57_9FLAO</name>
<proteinExistence type="predicted"/>
<evidence type="ECO:0000313" key="3">
    <source>
        <dbReference type="Proteomes" id="UP000310314"/>
    </source>
</evidence>
<keyword evidence="3" id="KW-1185">Reference proteome</keyword>
<dbReference type="Proteomes" id="UP000310314">
    <property type="component" value="Unassembled WGS sequence"/>
</dbReference>
<dbReference type="Gene3D" id="3.20.80.10">
    <property type="entry name" value="Regulatory factor, effector binding domain"/>
    <property type="match status" value="1"/>
</dbReference>